<dbReference type="SUPFAM" id="SSF52047">
    <property type="entry name" value="RNI-like"/>
    <property type="match status" value="1"/>
</dbReference>
<comment type="caution">
    <text evidence="3">The sequence shown here is derived from an EMBL/GenBank/DDBJ whole genome shotgun (WGS) entry which is preliminary data.</text>
</comment>
<gene>
    <name evidence="3" type="ORF">PROFUN_00069</name>
</gene>
<proteinExistence type="predicted"/>
<dbReference type="GO" id="GO:0016787">
    <property type="term" value="F:hydrolase activity"/>
    <property type="evidence" value="ECO:0007669"/>
    <property type="project" value="UniProtKB-KW"/>
</dbReference>
<evidence type="ECO:0000313" key="4">
    <source>
        <dbReference type="Proteomes" id="UP000241769"/>
    </source>
</evidence>
<dbReference type="Gene3D" id="3.80.10.10">
    <property type="entry name" value="Ribonuclease Inhibitor"/>
    <property type="match status" value="1"/>
</dbReference>
<dbReference type="InterPro" id="IPR032675">
    <property type="entry name" value="LRR_dom_sf"/>
</dbReference>
<organism evidence="3 4">
    <name type="scientific">Planoprotostelium fungivorum</name>
    <dbReference type="NCBI Taxonomy" id="1890364"/>
    <lineage>
        <taxon>Eukaryota</taxon>
        <taxon>Amoebozoa</taxon>
        <taxon>Evosea</taxon>
        <taxon>Variosea</taxon>
        <taxon>Cavosteliida</taxon>
        <taxon>Cavosteliaceae</taxon>
        <taxon>Planoprotostelium</taxon>
    </lineage>
</organism>
<dbReference type="InParanoid" id="A0A2P6P0K6"/>
<dbReference type="STRING" id="1890364.A0A2P6P0K6"/>
<protein>
    <submittedName>
        <fullName evidence="3">Leucine-rich repeat, ribonuclease inhibitor subtype</fullName>
    </submittedName>
</protein>
<dbReference type="PANTHER" id="PTHR48070:SF6">
    <property type="entry name" value="ESTERASE OVCA2"/>
    <property type="match status" value="1"/>
</dbReference>
<dbReference type="GO" id="GO:0005634">
    <property type="term" value="C:nucleus"/>
    <property type="evidence" value="ECO:0007669"/>
    <property type="project" value="TreeGrafter"/>
</dbReference>
<evidence type="ECO:0000313" key="3">
    <source>
        <dbReference type="EMBL" id="PRP89727.1"/>
    </source>
</evidence>
<dbReference type="InterPro" id="IPR005645">
    <property type="entry name" value="FSH-like_dom"/>
</dbReference>
<keyword evidence="4" id="KW-1185">Reference proteome</keyword>
<accession>A0A2P6P0K6</accession>
<dbReference type="SUPFAM" id="SSF48452">
    <property type="entry name" value="TPR-like"/>
    <property type="match status" value="1"/>
</dbReference>
<dbReference type="InterPro" id="IPR011990">
    <property type="entry name" value="TPR-like_helical_dom_sf"/>
</dbReference>
<dbReference type="Pfam" id="PF03959">
    <property type="entry name" value="FSH1"/>
    <property type="match status" value="1"/>
</dbReference>
<dbReference type="Gene3D" id="1.25.40.10">
    <property type="entry name" value="Tetratricopeptide repeat domain"/>
    <property type="match status" value="1"/>
</dbReference>
<dbReference type="InterPro" id="IPR001611">
    <property type="entry name" value="Leu-rich_rpt"/>
</dbReference>
<dbReference type="PANTHER" id="PTHR48070">
    <property type="entry name" value="ESTERASE OVCA2"/>
    <property type="match status" value="1"/>
</dbReference>
<evidence type="ECO:0000256" key="1">
    <source>
        <dbReference type="ARBA" id="ARBA00022801"/>
    </source>
</evidence>
<feature type="domain" description="Serine hydrolase" evidence="2">
    <location>
        <begin position="221"/>
        <end position="419"/>
    </location>
</feature>
<dbReference type="OrthoDB" id="19386at2759"/>
<dbReference type="Gene3D" id="1.20.58.320">
    <property type="entry name" value="TPR-like"/>
    <property type="match status" value="1"/>
</dbReference>
<dbReference type="Gene3D" id="3.40.50.1820">
    <property type="entry name" value="alpha/beta hydrolase"/>
    <property type="match status" value="1"/>
</dbReference>
<dbReference type="AlphaFoldDB" id="A0A2P6P0K6"/>
<keyword evidence="1" id="KW-0378">Hydrolase</keyword>
<sequence>MATKHIRDILDYWYQGKPLDGPFQKIWFNATPQQDEEMKMSPDPFGSNLKMNSWIEAERGELALVILLDQLSRNMFRGTSKMFASDSAALEVSKRVIERGMQGYHPSEWMFFCISLQHSENVEDVRRSDEEFKKMVISLEKKTAKRYRPLLGSSKAHLEMIEKFGRYLHRDFLLGRPSTNEEMEYLASKQNNFVRSVIVKEKKVEVESVPAPVPSERRKKVLRVLVLHGFRQNSHIMTKAIKKLSNMLQRDVKFVTVSSPQSYKVGMTPSGTTDVHHPTWDTETQHQRVWWNASADGREYVGWETSVDYLTQVFRREGPFDGCLGFSQGATLIGVLAGLRRSELNFRFAVCISGGPSRADAHKEQQEELIRGLDTLNIYGRHDQHLGTPEEMKQKTVSLSQLFENPTVLEHTGGHFTPNYWPLDEISKFILSHAVPEVDDDVELSGFEAKASASNVSSHQGFHPRGLTKEMKEHIQSNPQMTKDHTELIRYVESLPRPVPASILDDVLLLSFCFRDARKTHVTKGNQYHNQSQVAVWMALRGVDGEYLMSKLPSVVTLSPESWRELQYVAIEEARSLGYSRANPVRDFSTKSTLYREIIQMYCQQLKMDRERMREGLGANGISECAKYCPRMKTLGDELCHMARDIAQLIRPISKEATEEVLTKGKLTAYTGYKKDIAKLTHALDQNNPDAVTLELGKQQLAKMRLTEEERRAVLSQPPNRFVVYPEEVPVVPSTAEALQPLLRHLETHKTAAEEQQAFTKGTILVHKDLRVLDLCKQVVGPQGIEPLLDALIHARPITSLLIGNNITGTTGARAISRYISDSNSQITTWYIAGNRFRAADLAMICAPLVADEKVKALWLKRNPLGPDAAPFLSHLLYHNTCLTTLDLANCGMLDEGMDKLYEGLHRNRTLRHLYLNTNGLSVSSADKLSRVLENGSHIESLYLSINPLGDEGIISLSKGIAVSPHIKRLGLSSCAIGISGVTALVDALLVHKKIESLNLGFLKGTYLFNGLCNYLEEEGAKVLADRLIPNCPSLRLLDVCHNSIPPAGIRAILSAVEDAFNGEPITSDLYGSGIVSLPWTQFGQQSVAQVEELKLKEVLRRNEKRWAEKVHGEGCDWRALGAELTASVEAPPHAAEIISVYRTKD</sequence>
<evidence type="ECO:0000259" key="2">
    <source>
        <dbReference type="Pfam" id="PF03959"/>
    </source>
</evidence>
<dbReference type="InterPro" id="IPR010323">
    <property type="entry name" value="DUF924"/>
</dbReference>
<dbReference type="Proteomes" id="UP000241769">
    <property type="component" value="Unassembled WGS sequence"/>
</dbReference>
<dbReference type="Pfam" id="PF13516">
    <property type="entry name" value="LRR_6"/>
    <property type="match status" value="2"/>
</dbReference>
<dbReference type="EMBL" id="MDYQ01000001">
    <property type="protein sequence ID" value="PRP89727.1"/>
    <property type="molecule type" value="Genomic_DNA"/>
</dbReference>
<dbReference type="GO" id="GO:0005737">
    <property type="term" value="C:cytoplasm"/>
    <property type="evidence" value="ECO:0007669"/>
    <property type="project" value="TreeGrafter"/>
</dbReference>
<dbReference type="InterPro" id="IPR029058">
    <property type="entry name" value="AB_hydrolase_fold"/>
</dbReference>
<reference evidence="3 4" key="1">
    <citation type="journal article" date="2018" name="Genome Biol. Evol.">
        <title>Multiple Roots of Fruiting Body Formation in Amoebozoa.</title>
        <authorList>
            <person name="Hillmann F."/>
            <person name="Forbes G."/>
            <person name="Novohradska S."/>
            <person name="Ferling I."/>
            <person name="Riege K."/>
            <person name="Groth M."/>
            <person name="Westermann M."/>
            <person name="Marz M."/>
            <person name="Spaller T."/>
            <person name="Winckler T."/>
            <person name="Schaap P."/>
            <person name="Glockner G."/>
        </authorList>
    </citation>
    <scope>NUCLEOTIDE SEQUENCE [LARGE SCALE GENOMIC DNA]</scope>
    <source>
        <strain evidence="3 4">Jena</strain>
    </source>
</reference>
<dbReference type="SUPFAM" id="SSF53474">
    <property type="entry name" value="alpha/beta-Hydrolases"/>
    <property type="match status" value="1"/>
</dbReference>
<dbReference type="InterPro" id="IPR050593">
    <property type="entry name" value="LovG"/>
</dbReference>
<name>A0A2P6P0K6_9EUKA</name>
<dbReference type="SMART" id="SM00368">
    <property type="entry name" value="LRR_RI"/>
    <property type="match status" value="7"/>
</dbReference>
<dbReference type="Pfam" id="PF06041">
    <property type="entry name" value="DUF924"/>
    <property type="match status" value="1"/>
</dbReference>